<evidence type="ECO:0000256" key="1">
    <source>
        <dbReference type="SAM" id="MobiDB-lite"/>
    </source>
</evidence>
<feature type="compositionally biased region" description="Polar residues" evidence="1">
    <location>
        <begin position="756"/>
        <end position="769"/>
    </location>
</feature>
<feature type="compositionally biased region" description="Polar residues" evidence="1">
    <location>
        <begin position="417"/>
        <end position="426"/>
    </location>
</feature>
<feature type="compositionally biased region" description="Basic and acidic residues" evidence="1">
    <location>
        <begin position="130"/>
        <end position="143"/>
    </location>
</feature>
<feature type="compositionally biased region" description="Low complexity" evidence="1">
    <location>
        <begin position="600"/>
        <end position="622"/>
    </location>
</feature>
<feature type="compositionally biased region" description="Basic and acidic residues" evidence="1">
    <location>
        <begin position="1099"/>
        <end position="1113"/>
    </location>
</feature>
<feature type="region of interest" description="Disordered" evidence="1">
    <location>
        <begin position="107"/>
        <end position="211"/>
    </location>
</feature>
<feature type="compositionally biased region" description="Polar residues" evidence="1">
    <location>
        <begin position="1031"/>
        <end position="1042"/>
    </location>
</feature>
<feature type="compositionally biased region" description="Low complexity" evidence="1">
    <location>
        <begin position="523"/>
        <end position="538"/>
    </location>
</feature>
<feature type="compositionally biased region" description="Basic and acidic residues" evidence="1">
    <location>
        <begin position="929"/>
        <end position="942"/>
    </location>
</feature>
<feature type="compositionally biased region" description="Basic and acidic residues" evidence="1">
    <location>
        <begin position="556"/>
        <end position="572"/>
    </location>
</feature>
<feature type="compositionally biased region" description="Basic residues" evidence="1">
    <location>
        <begin position="343"/>
        <end position="357"/>
    </location>
</feature>
<feature type="compositionally biased region" description="Low complexity" evidence="1">
    <location>
        <begin position="777"/>
        <end position="788"/>
    </location>
</feature>
<proteinExistence type="predicted"/>
<keyword evidence="3" id="KW-1185">Reference proteome</keyword>
<feature type="compositionally biased region" description="Polar residues" evidence="1">
    <location>
        <begin position="437"/>
        <end position="460"/>
    </location>
</feature>
<protein>
    <recommendedName>
        <fullName evidence="4">ADF-H domain-containing protein</fullName>
    </recommendedName>
</protein>
<evidence type="ECO:0008006" key="4">
    <source>
        <dbReference type="Google" id="ProtNLM"/>
    </source>
</evidence>
<dbReference type="EMBL" id="QJNS01000002">
    <property type="protein sequence ID" value="RYO95378.1"/>
    <property type="molecule type" value="Genomic_DNA"/>
</dbReference>
<feature type="compositionally biased region" description="Low complexity" evidence="1">
    <location>
        <begin position="310"/>
        <end position="329"/>
    </location>
</feature>
<organism evidence="2 3">
    <name type="scientific">Monosporascus cannonballus</name>
    <dbReference type="NCBI Taxonomy" id="155416"/>
    <lineage>
        <taxon>Eukaryota</taxon>
        <taxon>Fungi</taxon>
        <taxon>Dikarya</taxon>
        <taxon>Ascomycota</taxon>
        <taxon>Pezizomycotina</taxon>
        <taxon>Sordariomycetes</taxon>
        <taxon>Xylariomycetidae</taxon>
        <taxon>Xylariales</taxon>
        <taxon>Xylariales incertae sedis</taxon>
        <taxon>Monosporascus</taxon>
    </lineage>
</organism>
<sequence>MSLNGLEDAKVQEALEAAVAEPGGWFLLKYASRDEVELLGRGNGGIVEVRAAIADYEEPSPLSAVHYNAICERFSPYDTSFEISVAKDLKDSKLSAACSLHAASASSSSTSSSLRRRRLNEIAEEEEEERERKRQSIVQEERLNPLAAGSQSDTPISPSTPALDPNNITTPPGTTFSSLKEPPNFSGVERPTSAAKSESDPPRLSSQTTRSELYSYATYTYGKPKVKLGPRPSLDANKRPHTASNIRPVAALPTGFKGFSKGSKKGKPEDRVSEAKVEQSEEETTEAAPPTLEVPTEDDDQQLLPPRPVTSSGASIKSAAASIATSVAHSTKESKMTPEKARLMKAMKMREKKKKKMMASAPADCASSQVTHNNEIIEEAEATGEQSKTYDGPSAPHSDSGISVDPPTPISVRTDARSCNTTSDSHPPSPIAASLSEIGNSTKASSLSESTDKTVQANTESVVDDSVVRDDNDNGAGESSEIVEGSNSSPVETVEAAPVNPKLPPEDPQAETLEKEEKDVAGETTITTSISQESQQIPEPHHQNSPLQTTEAVPESPRDADDSIDVTREPAKLRTTGLETIVDQDESPKSALGVPRSKFSTSEARSTASPSSTRSPVSPTVALRSKFSTRDDEDASQTLPSISIPADISIHQVKGEDRGTKEIGKDDNKEEASQFLLAPPKSARRQAGVRPIRTGIPAKKGPQSEVSDPLLDDALMEELQSATVEEARPMVVSKSPITPVFPPSGPLKPSQEDTTSKPSHPVRTASNPVRGQYVPPADISQSSARSVSAGGAAFLHNINRQPSNAGLQPKKVGVGSSISQRIKALEKLSSGKAPEDERPKTATPTASFYNVRRASVRQHSRAPSLAGTADSLSRVGSPTPEQSRETTPEDLDKLRRRSGSMANRLSVFEGQVPSLQRGRPESIQVTARILRDHSNDPTKPEIQRSPIDFGPVELKESPLIIDVRNSEPEPESAPVSEPGAPKVAAPEPRKETIYERRFSRDIKPMPEDDEKQSRRPSLGIVKDFIKDRRTSVVSKSSDNLMNMGSPGKTQGRPPSSQSNFGSLGRRTSTSSHHSPSHDRDNNGVSPLTSPAIASDASGDDEKAKDKKSAKDRASQFMRRLSNSLAVNRKNVTANITPTLTEEPVNQPRGQTTATAPAVAAATMTPSEPQPTVSAYMGDVNVQFPDNLLWKRRSMCLDSQGWLVLSAVQGAASSGRDKTGVKRYHLSEFNAPYAPDVEVEELPNSVRLDLVAGSCLQIACESRHGQMNALRSLQDAHRSHTSIGQ</sequence>
<feature type="compositionally biased region" description="Basic and acidic residues" evidence="1">
    <location>
        <begin position="512"/>
        <end position="521"/>
    </location>
</feature>
<feature type="compositionally biased region" description="Basic and acidic residues" evidence="1">
    <location>
        <begin position="266"/>
        <end position="279"/>
    </location>
</feature>
<feature type="compositionally biased region" description="Polar residues" evidence="1">
    <location>
        <begin position="149"/>
        <end position="178"/>
    </location>
</feature>
<feature type="compositionally biased region" description="Polar residues" evidence="1">
    <location>
        <begin position="1052"/>
        <end position="1061"/>
    </location>
</feature>
<feature type="region of interest" description="Disordered" evidence="1">
    <location>
        <begin position="720"/>
        <end position="788"/>
    </location>
</feature>
<feature type="compositionally biased region" description="Basic and acidic residues" evidence="1">
    <location>
        <begin position="882"/>
        <end position="893"/>
    </location>
</feature>
<feature type="region of interest" description="Disordered" evidence="1">
    <location>
        <begin position="223"/>
        <end position="707"/>
    </location>
</feature>
<accession>A0ABY0HK69</accession>
<dbReference type="Proteomes" id="UP000294003">
    <property type="component" value="Unassembled WGS sequence"/>
</dbReference>
<reference evidence="2 3" key="1">
    <citation type="submission" date="2018-06" db="EMBL/GenBank/DDBJ databases">
        <title>Complete Genomes of Monosporascus.</title>
        <authorList>
            <person name="Robinson A.J."/>
            <person name="Natvig D.O."/>
        </authorList>
    </citation>
    <scope>NUCLEOTIDE SEQUENCE [LARGE SCALE GENOMIC DNA]</scope>
    <source>
        <strain evidence="2 3">CBS 609.92</strain>
    </source>
</reference>
<evidence type="ECO:0000313" key="3">
    <source>
        <dbReference type="Proteomes" id="UP000294003"/>
    </source>
</evidence>
<feature type="region of interest" description="Disordered" evidence="1">
    <location>
        <begin position="825"/>
        <end position="1115"/>
    </location>
</feature>
<comment type="caution">
    <text evidence="2">The sequence shown here is derived from an EMBL/GenBank/DDBJ whole genome shotgun (WGS) entry which is preliminary data.</text>
</comment>
<feature type="compositionally biased region" description="Basic and acidic residues" evidence="1">
    <location>
        <begin position="330"/>
        <end position="342"/>
    </location>
</feature>
<evidence type="ECO:0000313" key="2">
    <source>
        <dbReference type="EMBL" id="RYO95378.1"/>
    </source>
</evidence>
<gene>
    <name evidence="2" type="ORF">DL762_000120</name>
</gene>
<feature type="compositionally biased region" description="Basic and acidic residues" evidence="1">
    <location>
        <begin position="987"/>
        <end position="1006"/>
    </location>
</feature>
<feature type="compositionally biased region" description="Basic and acidic residues" evidence="1">
    <location>
        <begin position="653"/>
        <end position="672"/>
    </location>
</feature>
<feature type="compositionally biased region" description="Polar residues" evidence="1">
    <location>
        <begin position="870"/>
        <end position="881"/>
    </location>
</feature>
<name>A0ABY0HK69_9PEZI</name>